<gene>
    <name evidence="2" type="ORF">Vretifemale_20495</name>
    <name evidence="3" type="ORF">Vretimale_19066</name>
</gene>
<keyword evidence="4" id="KW-1185">Reference proteome</keyword>
<dbReference type="AlphaFoldDB" id="A0A8J4D160"/>
<protein>
    <submittedName>
        <fullName evidence="2">Uncharacterized protein</fullName>
    </submittedName>
</protein>
<evidence type="ECO:0000313" key="4">
    <source>
        <dbReference type="Proteomes" id="UP000747110"/>
    </source>
</evidence>
<dbReference type="Proteomes" id="UP000747110">
    <property type="component" value="Unassembled WGS sequence"/>
</dbReference>
<feature type="compositionally biased region" description="Pro residues" evidence="1">
    <location>
        <begin position="81"/>
        <end position="144"/>
    </location>
</feature>
<name>A0A8J4D160_9CHLO</name>
<feature type="region of interest" description="Disordered" evidence="1">
    <location>
        <begin position="79"/>
        <end position="144"/>
    </location>
</feature>
<accession>A0A8J4D160</accession>
<dbReference type="EMBL" id="BNCP01000087">
    <property type="protein sequence ID" value="GIL93028.1"/>
    <property type="molecule type" value="Genomic_DNA"/>
</dbReference>
<dbReference type="EMBL" id="BNCQ01000079">
    <property type="protein sequence ID" value="GIM16436.1"/>
    <property type="molecule type" value="Genomic_DNA"/>
</dbReference>
<comment type="caution">
    <text evidence="2">The sequence shown here is derived from an EMBL/GenBank/DDBJ whole genome shotgun (WGS) entry which is preliminary data.</text>
</comment>
<reference evidence="2" key="1">
    <citation type="journal article" date="2021" name="Proc. Natl. Acad. Sci. U.S.A.">
        <title>Three genomes in the algal genus Volvox reveal the fate of a haploid sex-determining region after a transition to homothallism.</title>
        <authorList>
            <person name="Yamamoto K."/>
            <person name="Hamaji T."/>
            <person name="Kawai-Toyooka H."/>
            <person name="Matsuzaki R."/>
            <person name="Takahashi F."/>
            <person name="Nishimura Y."/>
            <person name="Kawachi M."/>
            <person name="Noguchi H."/>
            <person name="Minakuchi Y."/>
            <person name="Umen J.G."/>
            <person name="Toyoda A."/>
            <person name="Nozaki H."/>
        </authorList>
    </citation>
    <scope>NUCLEOTIDE SEQUENCE</scope>
    <source>
        <strain evidence="3">NIES-3785</strain>
        <strain evidence="2">NIES-3786</strain>
    </source>
</reference>
<feature type="non-terminal residue" evidence="2">
    <location>
        <position position="1"/>
    </location>
</feature>
<evidence type="ECO:0000313" key="2">
    <source>
        <dbReference type="EMBL" id="GIL93028.1"/>
    </source>
</evidence>
<sequence>MVAIHQGNKMEIGTYNKMWRTTLILVVLLQAGGAMAGRALQSNFVSGNVLDPENDGGGEVVAPDAPPFSVVGATAVQFAPVYPPSYPPPGAPSSPPPLTASPPPPNFPPPNAPPPPSPSPPPPPPPPPPPSPPPPSPPPPPPSP</sequence>
<evidence type="ECO:0000256" key="1">
    <source>
        <dbReference type="SAM" id="MobiDB-lite"/>
    </source>
</evidence>
<proteinExistence type="predicted"/>
<evidence type="ECO:0000313" key="3">
    <source>
        <dbReference type="EMBL" id="GIM16436.1"/>
    </source>
</evidence>
<dbReference type="PRINTS" id="PR01217">
    <property type="entry name" value="PRICHEXTENSN"/>
</dbReference>
<organism evidence="2 4">
    <name type="scientific">Volvox reticuliferus</name>
    <dbReference type="NCBI Taxonomy" id="1737510"/>
    <lineage>
        <taxon>Eukaryota</taxon>
        <taxon>Viridiplantae</taxon>
        <taxon>Chlorophyta</taxon>
        <taxon>core chlorophytes</taxon>
        <taxon>Chlorophyceae</taxon>
        <taxon>CS clade</taxon>
        <taxon>Chlamydomonadales</taxon>
        <taxon>Volvocaceae</taxon>
        <taxon>Volvox</taxon>
    </lineage>
</organism>
<dbReference type="Proteomes" id="UP000722791">
    <property type="component" value="Unassembled WGS sequence"/>
</dbReference>